<comment type="caution">
    <text evidence="2">The sequence shown here is derived from an EMBL/GenBank/DDBJ whole genome shotgun (WGS) entry which is preliminary data.</text>
</comment>
<keyword evidence="3" id="KW-1185">Reference proteome</keyword>
<organism evidence="2 3">
    <name type="scientific">Puccinia coronata f. sp. avenae</name>
    <dbReference type="NCBI Taxonomy" id="200324"/>
    <lineage>
        <taxon>Eukaryota</taxon>
        <taxon>Fungi</taxon>
        <taxon>Dikarya</taxon>
        <taxon>Basidiomycota</taxon>
        <taxon>Pucciniomycotina</taxon>
        <taxon>Pucciniomycetes</taxon>
        <taxon>Pucciniales</taxon>
        <taxon>Pucciniaceae</taxon>
        <taxon>Puccinia</taxon>
    </lineage>
</organism>
<feature type="compositionally biased region" description="Polar residues" evidence="1">
    <location>
        <begin position="1"/>
        <end position="12"/>
    </location>
</feature>
<dbReference type="Proteomes" id="UP000235388">
    <property type="component" value="Unassembled WGS sequence"/>
</dbReference>
<accession>A0A2N5SFY8</accession>
<evidence type="ECO:0000313" key="2">
    <source>
        <dbReference type="EMBL" id="PLW12168.1"/>
    </source>
</evidence>
<feature type="region of interest" description="Disordered" evidence="1">
    <location>
        <begin position="1"/>
        <end position="37"/>
    </location>
</feature>
<evidence type="ECO:0000256" key="1">
    <source>
        <dbReference type="SAM" id="MobiDB-lite"/>
    </source>
</evidence>
<reference evidence="2 3" key="1">
    <citation type="submission" date="2017-11" db="EMBL/GenBank/DDBJ databases">
        <title>De novo assembly and phasing of dikaryotic genomes from two isolates of Puccinia coronata f. sp. avenae, the causal agent of oat crown rust.</title>
        <authorList>
            <person name="Miller M.E."/>
            <person name="Zhang Y."/>
            <person name="Omidvar V."/>
            <person name="Sperschneider J."/>
            <person name="Schwessinger B."/>
            <person name="Raley C."/>
            <person name="Palmer J.M."/>
            <person name="Garnica D."/>
            <person name="Upadhyaya N."/>
            <person name="Rathjen J."/>
            <person name="Taylor J.M."/>
            <person name="Park R.F."/>
            <person name="Dodds P.N."/>
            <person name="Hirsch C.D."/>
            <person name="Kianian S.F."/>
            <person name="Figueroa M."/>
        </authorList>
    </citation>
    <scope>NUCLEOTIDE SEQUENCE [LARGE SCALE GENOMIC DNA]</scope>
    <source>
        <strain evidence="2">12NC29</strain>
    </source>
</reference>
<dbReference type="PROSITE" id="PS51257">
    <property type="entry name" value="PROKAR_LIPOPROTEIN"/>
    <property type="match status" value="1"/>
</dbReference>
<name>A0A2N5SFY8_9BASI</name>
<gene>
    <name evidence="2" type="ORF">PCANC_17214</name>
</gene>
<evidence type="ECO:0000313" key="3">
    <source>
        <dbReference type="Proteomes" id="UP000235388"/>
    </source>
</evidence>
<proteinExistence type="predicted"/>
<dbReference type="EMBL" id="PGCJ01000991">
    <property type="protein sequence ID" value="PLW12168.1"/>
    <property type="molecule type" value="Genomic_DNA"/>
</dbReference>
<sequence length="86" mass="8876">MPHTVRTPTNGMRTAGSACSPAGQACTAGTPVQPGSRLREPGWTGVRAVHACPEGMQGLHALRTGMHGQHACPAGLTLSRPSSRHL</sequence>
<protein>
    <submittedName>
        <fullName evidence="2">Uncharacterized protein</fullName>
    </submittedName>
</protein>
<dbReference type="AlphaFoldDB" id="A0A2N5SFY8"/>